<name>A0ABR7L2P4_9PSEU</name>
<dbReference type="Proteomes" id="UP000734823">
    <property type="component" value="Unassembled WGS sequence"/>
</dbReference>
<comment type="caution">
    <text evidence="2">The sequence shown here is derived from an EMBL/GenBank/DDBJ whole genome shotgun (WGS) entry which is preliminary data.</text>
</comment>
<keyword evidence="3" id="KW-1185">Reference proteome</keyword>
<dbReference type="Pfam" id="PF04149">
    <property type="entry name" value="DUF397"/>
    <property type="match status" value="1"/>
</dbReference>
<dbReference type="InterPro" id="IPR007278">
    <property type="entry name" value="DUF397"/>
</dbReference>
<protein>
    <submittedName>
        <fullName evidence="2">DUF397 domain-containing protein</fullName>
    </submittedName>
</protein>
<sequence length="67" mass="7201">MRTEWRKSTFSGAGQADCVEIAYSATVRVRDSKNPTGGTLSFPASAWAPARLTCSEWPNAVRPTALA</sequence>
<accession>A0ABR7L2P4</accession>
<dbReference type="EMBL" id="JABVED010000003">
    <property type="protein sequence ID" value="MBC6446950.1"/>
    <property type="molecule type" value="Genomic_DNA"/>
</dbReference>
<organism evidence="2 3">
    <name type="scientific">Actinokineospora xionganensis</name>
    <dbReference type="NCBI Taxonomy" id="2684470"/>
    <lineage>
        <taxon>Bacteria</taxon>
        <taxon>Bacillati</taxon>
        <taxon>Actinomycetota</taxon>
        <taxon>Actinomycetes</taxon>
        <taxon>Pseudonocardiales</taxon>
        <taxon>Pseudonocardiaceae</taxon>
        <taxon>Actinokineospora</taxon>
    </lineage>
</organism>
<evidence type="ECO:0000259" key="1">
    <source>
        <dbReference type="Pfam" id="PF04149"/>
    </source>
</evidence>
<evidence type="ECO:0000313" key="2">
    <source>
        <dbReference type="EMBL" id="MBC6446950.1"/>
    </source>
</evidence>
<gene>
    <name evidence="2" type="ORF">GPZ80_07165</name>
</gene>
<evidence type="ECO:0000313" key="3">
    <source>
        <dbReference type="Proteomes" id="UP000734823"/>
    </source>
</evidence>
<dbReference type="RefSeq" id="WP_187219322.1">
    <property type="nucleotide sequence ID" value="NZ_JABVED010000003.1"/>
</dbReference>
<reference evidence="2 3" key="1">
    <citation type="submission" date="2020-06" db="EMBL/GenBank/DDBJ databases">
        <title>Actinokineospora xiongansis sp. nov., isolated from soil of Baiyangdian.</title>
        <authorList>
            <person name="Zhang X."/>
        </authorList>
    </citation>
    <scope>NUCLEOTIDE SEQUENCE [LARGE SCALE GENOMIC DNA]</scope>
    <source>
        <strain evidence="2 3">HBU206404</strain>
    </source>
</reference>
<proteinExistence type="predicted"/>
<feature type="domain" description="DUF397" evidence="1">
    <location>
        <begin position="4"/>
        <end position="48"/>
    </location>
</feature>